<feature type="transmembrane region" description="Helical" evidence="1">
    <location>
        <begin position="115"/>
        <end position="135"/>
    </location>
</feature>
<evidence type="ECO:0000256" key="1">
    <source>
        <dbReference type="SAM" id="Phobius"/>
    </source>
</evidence>
<accession>A0A1Y3AQD1</accession>
<name>A0A1Y3AQD1_EURMA</name>
<feature type="transmembrane region" description="Helical" evidence="1">
    <location>
        <begin position="20"/>
        <end position="43"/>
    </location>
</feature>
<proteinExistence type="predicted"/>
<dbReference type="EMBL" id="MUJZ01067621">
    <property type="protein sequence ID" value="OTF70034.1"/>
    <property type="molecule type" value="Genomic_DNA"/>
</dbReference>
<evidence type="ECO:0000313" key="2">
    <source>
        <dbReference type="EMBL" id="OTF70034.1"/>
    </source>
</evidence>
<keyword evidence="1" id="KW-1133">Transmembrane helix</keyword>
<keyword evidence="1" id="KW-0812">Transmembrane</keyword>
<protein>
    <submittedName>
        <fullName evidence="2">Uncharacterized protein</fullName>
    </submittedName>
</protein>
<keyword evidence="3" id="KW-1185">Reference proteome</keyword>
<comment type="caution">
    <text evidence="2">The sequence shown here is derived from an EMBL/GenBank/DDBJ whole genome shotgun (WGS) entry which is preliminary data.</text>
</comment>
<gene>
    <name evidence="2" type="ORF">BLA29_002076</name>
</gene>
<sequence>MLYWFYQAKSLELRVGKTTSTSLVFAIYPLLFLLLLAITLLHLPYCIDWIFGHASTAINDKANMLNIAMRNISTVYLEDCLLLLLLTMLMAMFHSNPLDLHARLRSYHSNRTLEMLNILLLIMAFITIIIGSLIWESMRMTITIVLTLITIGHFRHHLWNRINHFNHHHHHEQMENNANIVNYDKNLFKSE</sequence>
<reference evidence="2 3" key="1">
    <citation type="submission" date="2017-03" db="EMBL/GenBank/DDBJ databases">
        <title>Genome Survey of Euroglyphus maynei.</title>
        <authorList>
            <person name="Arlian L.G."/>
            <person name="Morgan M.S."/>
            <person name="Rider S.D."/>
        </authorList>
    </citation>
    <scope>NUCLEOTIDE SEQUENCE [LARGE SCALE GENOMIC DNA]</scope>
    <source>
        <strain evidence="2">Arlian Lab</strain>
        <tissue evidence="2">Whole body</tissue>
    </source>
</reference>
<evidence type="ECO:0000313" key="3">
    <source>
        <dbReference type="Proteomes" id="UP000194236"/>
    </source>
</evidence>
<organism evidence="2 3">
    <name type="scientific">Euroglyphus maynei</name>
    <name type="common">Mayne's house dust mite</name>
    <dbReference type="NCBI Taxonomy" id="6958"/>
    <lineage>
        <taxon>Eukaryota</taxon>
        <taxon>Metazoa</taxon>
        <taxon>Ecdysozoa</taxon>
        <taxon>Arthropoda</taxon>
        <taxon>Chelicerata</taxon>
        <taxon>Arachnida</taxon>
        <taxon>Acari</taxon>
        <taxon>Acariformes</taxon>
        <taxon>Sarcoptiformes</taxon>
        <taxon>Astigmata</taxon>
        <taxon>Psoroptidia</taxon>
        <taxon>Analgoidea</taxon>
        <taxon>Pyroglyphidae</taxon>
        <taxon>Pyroglyphinae</taxon>
        <taxon>Euroglyphus</taxon>
    </lineage>
</organism>
<feature type="transmembrane region" description="Helical" evidence="1">
    <location>
        <begin position="75"/>
        <end position="95"/>
    </location>
</feature>
<dbReference type="AlphaFoldDB" id="A0A1Y3AQD1"/>
<dbReference type="Proteomes" id="UP000194236">
    <property type="component" value="Unassembled WGS sequence"/>
</dbReference>
<keyword evidence="1" id="KW-0472">Membrane</keyword>